<accession>A0A2J8A7K6</accession>
<dbReference type="PANTHER" id="PTHR34571">
    <property type="entry name" value="(S)-UREIDOGLYCINE AMINOHYDROLASE"/>
    <property type="match status" value="1"/>
</dbReference>
<dbReference type="OrthoDB" id="4965688at2759"/>
<sequence length="204" mass="21132">MRSPMALALLGLAALLSAPSLLAAELCGLEPTPACGGHDYAGVFRAHERGLDFDNLPGYTRSAHRADHALIGVESRVFAGQRGWSASSTAHLVSPARGANFAMYLADMAAGSSADPARPGVERFVLVLRGEAVVRRGKKKVATLPANSYAYFPPNATETLSSPAGAGLLVYERVYGVEGGVPSAQVDGERGGTPDPRAPSPYAG</sequence>
<evidence type="ECO:0000313" key="3">
    <source>
        <dbReference type="EMBL" id="PNH08498.1"/>
    </source>
</evidence>
<dbReference type="Gene3D" id="2.60.120.10">
    <property type="entry name" value="Jelly Rolls"/>
    <property type="match status" value="1"/>
</dbReference>
<gene>
    <name evidence="3" type="ORF">TSOC_004941</name>
</gene>
<comment type="caution">
    <text evidence="3">The sequence shown here is derived from an EMBL/GenBank/DDBJ whole genome shotgun (WGS) entry which is preliminary data.</text>
</comment>
<feature type="chain" id="PRO_5014405628" description="Cupin domain-containing protein" evidence="2">
    <location>
        <begin position="24"/>
        <end position="204"/>
    </location>
</feature>
<evidence type="ECO:0000256" key="1">
    <source>
        <dbReference type="SAM" id="MobiDB-lite"/>
    </source>
</evidence>
<reference evidence="3 4" key="1">
    <citation type="journal article" date="2017" name="Mol. Biol. Evol.">
        <title>The 4-celled Tetrabaena socialis nuclear genome reveals the essential components for genetic control of cell number at the origin of multicellularity in the volvocine lineage.</title>
        <authorList>
            <person name="Featherston J."/>
            <person name="Arakaki Y."/>
            <person name="Hanschen E.R."/>
            <person name="Ferris P.J."/>
            <person name="Michod R.E."/>
            <person name="Olson B.J.S.C."/>
            <person name="Nozaki H."/>
            <person name="Durand P.M."/>
        </authorList>
    </citation>
    <scope>NUCLEOTIDE SEQUENCE [LARGE SCALE GENOMIC DNA]</scope>
    <source>
        <strain evidence="3 4">NIES-571</strain>
    </source>
</reference>
<organism evidence="3 4">
    <name type="scientific">Tetrabaena socialis</name>
    <dbReference type="NCBI Taxonomy" id="47790"/>
    <lineage>
        <taxon>Eukaryota</taxon>
        <taxon>Viridiplantae</taxon>
        <taxon>Chlorophyta</taxon>
        <taxon>core chlorophytes</taxon>
        <taxon>Chlorophyceae</taxon>
        <taxon>CS clade</taxon>
        <taxon>Chlamydomonadales</taxon>
        <taxon>Tetrabaenaceae</taxon>
        <taxon>Tetrabaena</taxon>
    </lineage>
</organism>
<dbReference type="GO" id="GO:0071522">
    <property type="term" value="F:ureidoglycine aminohydrolase activity"/>
    <property type="evidence" value="ECO:0007669"/>
    <property type="project" value="InterPro"/>
</dbReference>
<keyword evidence="4" id="KW-1185">Reference proteome</keyword>
<dbReference type="InterPro" id="IPR011051">
    <property type="entry name" value="RmlC_Cupin_sf"/>
</dbReference>
<feature type="signal peptide" evidence="2">
    <location>
        <begin position="1"/>
        <end position="23"/>
    </location>
</feature>
<dbReference type="Proteomes" id="UP000236333">
    <property type="component" value="Unassembled WGS sequence"/>
</dbReference>
<dbReference type="EMBL" id="PGGS01000127">
    <property type="protein sequence ID" value="PNH08498.1"/>
    <property type="molecule type" value="Genomic_DNA"/>
</dbReference>
<protein>
    <recommendedName>
        <fullName evidence="5">Cupin domain-containing protein</fullName>
    </recommendedName>
</protein>
<feature type="region of interest" description="Disordered" evidence="1">
    <location>
        <begin position="181"/>
        <end position="204"/>
    </location>
</feature>
<dbReference type="SUPFAM" id="SSF51182">
    <property type="entry name" value="RmlC-like cupins"/>
    <property type="match status" value="1"/>
</dbReference>
<dbReference type="InterPro" id="IPR017627">
    <property type="entry name" value="UGHY"/>
</dbReference>
<evidence type="ECO:0000313" key="4">
    <source>
        <dbReference type="Proteomes" id="UP000236333"/>
    </source>
</evidence>
<proteinExistence type="predicted"/>
<name>A0A2J8A7K6_9CHLO</name>
<dbReference type="AlphaFoldDB" id="A0A2J8A7K6"/>
<dbReference type="InterPro" id="IPR014710">
    <property type="entry name" value="RmlC-like_jellyroll"/>
</dbReference>
<dbReference type="PANTHER" id="PTHR34571:SF1">
    <property type="entry name" value="(S)-UREIDOGLYCINE AMINOHYDROLASE"/>
    <property type="match status" value="1"/>
</dbReference>
<evidence type="ECO:0008006" key="5">
    <source>
        <dbReference type="Google" id="ProtNLM"/>
    </source>
</evidence>
<keyword evidence="2" id="KW-0732">Signal</keyword>
<evidence type="ECO:0000256" key="2">
    <source>
        <dbReference type="SAM" id="SignalP"/>
    </source>
</evidence>